<dbReference type="RefSeq" id="WP_073272718.1">
    <property type="nucleotide sequence ID" value="NZ_FRAC01000006.1"/>
</dbReference>
<sequence length="173" mass="20390">MSDERIERKEAVEAVRVASRHFADLYFYFVKALVEDLGEEKAKEIVQKVLFERSIERAKRMEDKAEKLEKEKVPENIFCLTDVPFLGWVKELGVNHCPYGEAWLSRYQEHPWFREFAAFYCDVTDTSVAELFTRSYSHKLTKNVVLGDESCERIYYKDEKVASGEYTYGKKED</sequence>
<dbReference type="Proteomes" id="UP000184386">
    <property type="component" value="Unassembled WGS sequence"/>
</dbReference>
<dbReference type="OrthoDB" id="2039469at2"/>
<evidence type="ECO:0000313" key="2">
    <source>
        <dbReference type="Proteomes" id="UP000184386"/>
    </source>
</evidence>
<dbReference type="STRING" id="1121322.SAMN02745136_00589"/>
<evidence type="ECO:0000313" key="1">
    <source>
        <dbReference type="EMBL" id="SHJ62728.1"/>
    </source>
</evidence>
<keyword evidence="1" id="KW-0378">Hydrolase</keyword>
<keyword evidence="2" id="KW-1185">Reference proteome</keyword>
<reference evidence="1 2" key="1">
    <citation type="submission" date="2016-11" db="EMBL/GenBank/DDBJ databases">
        <authorList>
            <person name="Jaros S."/>
            <person name="Januszkiewicz K."/>
            <person name="Wedrychowicz H."/>
        </authorList>
    </citation>
    <scope>NUCLEOTIDE SEQUENCE [LARGE SCALE GENOMIC DNA]</scope>
    <source>
        <strain evidence="1 2">DSM 15929</strain>
    </source>
</reference>
<proteinExistence type="predicted"/>
<name>A0A1M6KUM7_9FIRM</name>
<protein>
    <submittedName>
        <fullName evidence="1">L-2-amino-thiazoline-4-carboxylic acid hydrolase</fullName>
    </submittedName>
</protein>
<dbReference type="AlphaFoldDB" id="A0A1M6KUM7"/>
<dbReference type="EMBL" id="FRAC01000006">
    <property type="protein sequence ID" value="SHJ62728.1"/>
    <property type="molecule type" value="Genomic_DNA"/>
</dbReference>
<organism evidence="1 2">
    <name type="scientific">Anaerocolumna jejuensis DSM 15929</name>
    <dbReference type="NCBI Taxonomy" id="1121322"/>
    <lineage>
        <taxon>Bacteria</taxon>
        <taxon>Bacillati</taxon>
        <taxon>Bacillota</taxon>
        <taxon>Clostridia</taxon>
        <taxon>Lachnospirales</taxon>
        <taxon>Lachnospiraceae</taxon>
        <taxon>Anaerocolumna</taxon>
    </lineage>
</organism>
<gene>
    <name evidence="1" type="ORF">SAMN02745136_00589</name>
</gene>
<dbReference type="GO" id="GO:0016787">
    <property type="term" value="F:hydrolase activity"/>
    <property type="evidence" value="ECO:0007669"/>
    <property type="project" value="UniProtKB-KW"/>
</dbReference>
<accession>A0A1M6KUM7</accession>